<feature type="region of interest" description="Disordered" evidence="1">
    <location>
        <begin position="290"/>
        <end position="312"/>
    </location>
</feature>
<protein>
    <recommendedName>
        <fullName evidence="4">DUF4349 domain-containing protein</fullName>
    </recommendedName>
</protein>
<feature type="signal peptide" evidence="3">
    <location>
        <begin position="1"/>
        <end position="18"/>
    </location>
</feature>
<evidence type="ECO:0000313" key="6">
    <source>
        <dbReference type="Proteomes" id="UP000054314"/>
    </source>
</evidence>
<keyword evidence="2" id="KW-0472">Membrane</keyword>
<reference evidence="5 6" key="1">
    <citation type="submission" date="2013-08" db="EMBL/GenBank/DDBJ databases">
        <title>Genome sequencing of Cellulomonas bogoriensis 69B4.</title>
        <authorList>
            <person name="Chen F."/>
            <person name="Li Y."/>
            <person name="Wang G."/>
        </authorList>
    </citation>
    <scope>NUCLEOTIDE SEQUENCE [LARGE SCALE GENOMIC DNA]</scope>
    <source>
        <strain evidence="5 6">69B4</strain>
    </source>
</reference>
<evidence type="ECO:0000259" key="4">
    <source>
        <dbReference type="Pfam" id="PF14257"/>
    </source>
</evidence>
<feature type="domain" description="DUF4349" evidence="4">
    <location>
        <begin position="69"/>
        <end position="275"/>
    </location>
</feature>
<dbReference type="Proteomes" id="UP000054314">
    <property type="component" value="Unassembled WGS sequence"/>
</dbReference>
<organism evidence="5 6">
    <name type="scientific">Cellulomonas bogoriensis 69B4 = DSM 16987</name>
    <dbReference type="NCBI Taxonomy" id="1386082"/>
    <lineage>
        <taxon>Bacteria</taxon>
        <taxon>Bacillati</taxon>
        <taxon>Actinomycetota</taxon>
        <taxon>Actinomycetes</taxon>
        <taxon>Micrococcales</taxon>
        <taxon>Cellulomonadaceae</taxon>
        <taxon>Cellulomonas</taxon>
    </lineage>
</organism>
<feature type="region of interest" description="Disordered" evidence="1">
    <location>
        <begin position="36"/>
        <end position="61"/>
    </location>
</feature>
<keyword evidence="6" id="KW-1185">Reference proteome</keyword>
<feature type="transmembrane region" description="Helical" evidence="2">
    <location>
        <begin position="254"/>
        <end position="279"/>
    </location>
</feature>
<gene>
    <name evidence="5" type="ORF">N869_10635</name>
</gene>
<name>A0A0A0BQQ2_9CELL</name>
<dbReference type="AlphaFoldDB" id="A0A0A0BQQ2"/>
<evidence type="ECO:0000256" key="2">
    <source>
        <dbReference type="SAM" id="Phobius"/>
    </source>
</evidence>
<sequence length="312" mass="31901">MTLAVTASLLLAGCGAGATGNDSDAPLGFMSADAREEATAGGADGDLTDAAPDAADDGGDALTRQAGVRHMVVTGTLDIEVGDPREAVRHTVNIVEMAGGLVQEREEHVGRDGEGSARVVVRLPVQDAEATLDRLEELGTVVDRTTSGEDVTDALLDLEARTRALEISIGRLEGLLERSGTVSEIVEAERVLTARQSDLEAMTARRAHLADQAALATFTVHLWSAAEDAEPAPAGFTGGVVRGWDALVATLGGLALTFGVLLPWVLFLGALGGLVLLAVRGLRRRQAATALPVASTSPAPSGPPAPGAGATP</sequence>
<accession>A0A0A0BQQ2</accession>
<evidence type="ECO:0000313" key="5">
    <source>
        <dbReference type="EMBL" id="KGM09992.1"/>
    </source>
</evidence>
<dbReference type="EMBL" id="AXCZ01000161">
    <property type="protein sequence ID" value="KGM09992.1"/>
    <property type="molecule type" value="Genomic_DNA"/>
</dbReference>
<proteinExistence type="predicted"/>
<dbReference type="Pfam" id="PF14257">
    <property type="entry name" value="DUF4349"/>
    <property type="match status" value="1"/>
</dbReference>
<evidence type="ECO:0000256" key="1">
    <source>
        <dbReference type="SAM" id="MobiDB-lite"/>
    </source>
</evidence>
<dbReference type="InterPro" id="IPR025645">
    <property type="entry name" value="DUF4349"/>
</dbReference>
<keyword evidence="3" id="KW-0732">Signal</keyword>
<keyword evidence="2" id="KW-1133">Transmembrane helix</keyword>
<evidence type="ECO:0000256" key="3">
    <source>
        <dbReference type="SAM" id="SignalP"/>
    </source>
</evidence>
<feature type="chain" id="PRO_5001959866" description="DUF4349 domain-containing protein" evidence="3">
    <location>
        <begin position="19"/>
        <end position="312"/>
    </location>
</feature>
<keyword evidence="2" id="KW-0812">Transmembrane</keyword>
<comment type="caution">
    <text evidence="5">The sequence shown here is derived from an EMBL/GenBank/DDBJ whole genome shotgun (WGS) entry which is preliminary data.</text>
</comment>